<feature type="compositionally biased region" description="Acidic residues" evidence="13">
    <location>
        <begin position="1050"/>
        <end position="1062"/>
    </location>
</feature>
<dbReference type="GO" id="GO:0051301">
    <property type="term" value="P:cell division"/>
    <property type="evidence" value="ECO:0007669"/>
    <property type="project" value="UniProtKB-KW"/>
</dbReference>
<keyword evidence="5" id="KW-0498">Mitosis</keyword>
<dbReference type="GO" id="GO:0005634">
    <property type="term" value="C:nucleus"/>
    <property type="evidence" value="ECO:0007669"/>
    <property type="project" value="UniProtKB-SubCell"/>
</dbReference>
<dbReference type="STRING" id="436010.A0A166SD96"/>
<dbReference type="Gene3D" id="3.30.70.1620">
    <property type="match status" value="1"/>
</dbReference>
<dbReference type="GO" id="GO:0007076">
    <property type="term" value="P:mitotic chromosome condensation"/>
    <property type="evidence" value="ECO:0007669"/>
    <property type="project" value="UniProtKB-ARBA"/>
</dbReference>
<dbReference type="PIRSF" id="PIRSF005719">
    <property type="entry name" value="SMC"/>
    <property type="match status" value="1"/>
</dbReference>
<keyword evidence="6" id="KW-0067">ATP-binding</keyword>
<dbReference type="GO" id="GO:0016887">
    <property type="term" value="F:ATP hydrolysis activity"/>
    <property type="evidence" value="ECO:0007669"/>
    <property type="project" value="InterPro"/>
</dbReference>
<keyword evidence="16" id="KW-1185">Reference proteome</keyword>
<dbReference type="Pfam" id="PF02463">
    <property type="entry name" value="SMC_N"/>
    <property type="match status" value="1"/>
</dbReference>
<feature type="region of interest" description="Disordered" evidence="13">
    <location>
        <begin position="1026"/>
        <end position="1116"/>
    </location>
</feature>
<feature type="region of interest" description="Disordered" evidence="13">
    <location>
        <begin position="1"/>
        <end position="68"/>
    </location>
</feature>
<evidence type="ECO:0000256" key="1">
    <source>
        <dbReference type="ARBA" id="ARBA00004123"/>
    </source>
</evidence>
<proteinExistence type="inferred from homology"/>
<feature type="domain" description="SMC hinge" evidence="14">
    <location>
        <begin position="618"/>
        <end position="732"/>
    </location>
</feature>
<evidence type="ECO:0000313" key="16">
    <source>
        <dbReference type="Proteomes" id="UP000076532"/>
    </source>
</evidence>
<dbReference type="Pfam" id="PF06470">
    <property type="entry name" value="SMC_hinge"/>
    <property type="match status" value="1"/>
</dbReference>
<organism evidence="15 16">
    <name type="scientific">Athelia psychrophila</name>
    <dbReference type="NCBI Taxonomy" id="1759441"/>
    <lineage>
        <taxon>Eukaryota</taxon>
        <taxon>Fungi</taxon>
        <taxon>Dikarya</taxon>
        <taxon>Basidiomycota</taxon>
        <taxon>Agaricomycotina</taxon>
        <taxon>Agaricomycetes</taxon>
        <taxon>Agaricomycetidae</taxon>
        <taxon>Atheliales</taxon>
        <taxon>Atheliaceae</taxon>
        <taxon>Athelia</taxon>
    </lineage>
</organism>
<feature type="region of interest" description="Disordered" evidence="13">
    <location>
        <begin position="563"/>
        <end position="602"/>
    </location>
</feature>
<dbReference type="InterPro" id="IPR024704">
    <property type="entry name" value="SMC"/>
</dbReference>
<dbReference type="GO" id="GO:0005524">
    <property type="term" value="F:ATP binding"/>
    <property type="evidence" value="ECO:0007669"/>
    <property type="project" value="UniProtKB-KW"/>
</dbReference>
<evidence type="ECO:0000256" key="9">
    <source>
        <dbReference type="ARBA" id="ARBA00023242"/>
    </source>
</evidence>
<accession>A0A166SD96</accession>
<dbReference type="SMART" id="SM00968">
    <property type="entry name" value="SMC_hinge"/>
    <property type="match status" value="1"/>
</dbReference>
<dbReference type="InterPro" id="IPR003395">
    <property type="entry name" value="RecF/RecN/SMC_N"/>
</dbReference>
<gene>
    <name evidence="15" type="ORF">FIBSPDRAFT_727702</name>
</gene>
<evidence type="ECO:0000256" key="2">
    <source>
        <dbReference type="ARBA" id="ARBA00006005"/>
    </source>
</evidence>
<dbReference type="Proteomes" id="UP000076532">
    <property type="component" value="Unassembled WGS sequence"/>
</dbReference>
<feature type="compositionally biased region" description="Pro residues" evidence="13">
    <location>
        <begin position="49"/>
        <end position="62"/>
    </location>
</feature>
<evidence type="ECO:0000259" key="14">
    <source>
        <dbReference type="SMART" id="SM00968"/>
    </source>
</evidence>
<evidence type="ECO:0000256" key="5">
    <source>
        <dbReference type="ARBA" id="ARBA00022776"/>
    </source>
</evidence>
<comment type="similarity">
    <text evidence="2">Belongs to the SMC family. SMC4 subfamily.</text>
</comment>
<dbReference type="Gene3D" id="3.40.50.300">
    <property type="entry name" value="P-loop containing nucleotide triphosphate hydrolases"/>
    <property type="match status" value="2"/>
</dbReference>
<dbReference type="FunFam" id="3.40.50.300:FF:000481">
    <property type="entry name" value="Structural maintenance of chromosomes 4"/>
    <property type="match status" value="1"/>
</dbReference>
<protein>
    <recommendedName>
        <fullName evidence="11">Structural maintenance of chromosomes protein</fullName>
    </recommendedName>
</protein>
<evidence type="ECO:0000256" key="4">
    <source>
        <dbReference type="ARBA" id="ARBA00022741"/>
    </source>
</evidence>
<evidence type="ECO:0000256" key="13">
    <source>
        <dbReference type="SAM" id="MobiDB-lite"/>
    </source>
</evidence>
<dbReference type="InterPro" id="IPR010935">
    <property type="entry name" value="SMC_hinge"/>
</dbReference>
<name>A0A166SD96_9AGAM</name>
<dbReference type="EMBL" id="KV417499">
    <property type="protein sequence ID" value="KZP29314.1"/>
    <property type="molecule type" value="Genomic_DNA"/>
</dbReference>
<feature type="compositionally biased region" description="Basic and acidic residues" evidence="13">
    <location>
        <begin position="1026"/>
        <end position="1049"/>
    </location>
</feature>
<evidence type="ECO:0000313" key="15">
    <source>
        <dbReference type="EMBL" id="KZP29314.1"/>
    </source>
</evidence>
<evidence type="ECO:0000256" key="10">
    <source>
        <dbReference type="ARBA" id="ARBA00023306"/>
    </source>
</evidence>
<feature type="compositionally biased region" description="Basic and acidic residues" evidence="13">
    <location>
        <begin position="1087"/>
        <end position="1100"/>
    </location>
</feature>
<feature type="coiled-coil region" evidence="12">
    <location>
        <begin position="781"/>
        <end position="895"/>
    </location>
</feature>
<keyword evidence="3" id="KW-0132">Cell division</keyword>
<reference evidence="15 16" key="1">
    <citation type="journal article" date="2016" name="Mol. Biol. Evol.">
        <title>Comparative Genomics of Early-Diverging Mushroom-Forming Fungi Provides Insights into the Origins of Lignocellulose Decay Capabilities.</title>
        <authorList>
            <person name="Nagy L.G."/>
            <person name="Riley R."/>
            <person name="Tritt A."/>
            <person name="Adam C."/>
            <person name="Daum C."/>
            <person name="Floudas D."/>
            <person name="Sun H."/>
            <person name="Yadav J.S."/>
            <person name="Pangilinan J."/>
            <person name="Larsson K.H."/>
            <person name="Matsuura K."/>
            <person name="Barry K."/>
            <person name="Labutti K."/>
            <person name="Kuo R."/>
            <person name="Ohm R.A."/>
            <person name="Bhattacharya S.S."/>
            <person name="Shirouzu T."/>
            <person name="Yoshinaga Y."/>
            <person name="Martin F.M."/>
            <person name="Grigoriev I.V."/>
            <person name="Hibbett D.S."/>
        </authorList>
    </citation>
    <scope>NUCLEOTIDE SEQUENCE [LARGE SCALE GENOMIC DNA]</scope>
    <source>
        <strain evidence="15 16">CBS 109695</strain>
    </source>
</reference>
<feature type="coiled-coil region" evidence="12">
    <location>
        <begin position="271"/>
        <end position="470"/>
    </location>
</feature>
<dbReference type="GO" id="GO:0000796">
    <property type="term" value="C:condensin complex"/>
    <property type="evidence" value="ECO:0007669"/>
    <property type="project" value="TreeGrafter"/>
</dbReference>
<dbReference type="Gene3D" id="1.20.1060.20">
    <property type="match status" value="1"/>
</dbReference>
<keyword evidence="9 11" id="KW-0539">Nucleus</keyword>
<feature type="coiled-coil region" evidence="12">
    <location>
        <begin position="1149"/>
        <end position="1186"/>
    </location>
</feature>
<dbReference type="SUPFAM" id="SSF52540">
    <property type="entry name" value="P-loop containing nucleoside triphosphate hydrolases"/>
    <property type="match status" value="1"/>
</dbReference>
<dbReference type="OrthoDB" id="5575062at2759"/>
<dbReference type="SUPFAM" id="SSF75553">
    <property type="entry name" value="Smc hinge domain"/>
    <property type="match status" value="1"/>
</dbReference>
<evidence type="ECO:0000256" key="8">
    <source>
        <dbReference type="ARBA" id="ARBA00023067"/>
    </source>
</evidence>
<dbReference type="PANTHER" id="PTHR18937:SF172">
    <property type="entry name" value="STRUCTURAL MAINTENANCE OF CHROMOSOMES PROTEIN"/>
    <property type="match status" value="1"/>
</dbReference>
<keyword evidence="7 12" id="KW-0175">Coiled coil</keyword>
<keyword evidence="4" id="KW-0547">Nucleotide-binding</keyword>
<sequence>MPKKKKPSTKAKAPTQRVVTSSSDEAQEAVAPPAEVEEMEESLLDTLPPSLPFPQAQAPPPADEPKGPKARLTIHKMALVNFKSYAGRQEIGPFHKAGRFHSHSNQKRESFSSIVGANGSGKSNTIDALLFVFGYRASKMRQGKLSELIHNSARYPDLDECSVEVHFRDIIDLPGVDAYKVIPNSTLVVARTAYSNNSSKYTINSRASTFTEVQTLLKGRGIDLDHKRFLILQGEVESIAQMKPKAPSEHEDGLLEYLEDIIGTSSYKGPIDEALVQMERLSEERGDKLNRLRIVEREKNALEEKKREAEDYLRLQNEHARALSRLWQWYLWKCLLNDEELSKNISKYEKELAEERERNKDDIAHLEALEKHYIERGEAYQEVKAAAAEAVKDLAVHEKEQVGLEERCKHAKSKAKKLKKSLQDDENAKATAVRTVDDSSERMKKKKTEVEEYETSLEKEETVLETIRDSLKGMSLVVFHDQIEVKQKELQPWTAKINTKQAEVDVASSEREALAKKSEAVKIASKEAQEAFENLQADHEAKSESLEGLKTEKANVQNNIRQGQQKLQDAQARVQDLRGKASASRQKTDEAKASQAASTSQNKVLDSLTRLRTAGRISGFHGRLGSLGTIPDKYDVAISTACGALHNLVVDTVEQGQSCIEYLRKQNVGRASFMVLEKLSTTNGLEKIATPDNVPRLFDLITPKEPRFAPAFFKGVGNTLVANDLEQANRIAFGSQKRWRVVTLQGQLIDSSGTMSGGGNHVAKGGMSSKLAAEAVRPETLKVYEQESQDAAEQLELALQALRAIENEVESLGRSGPQIDIAIEKLNLDIKGSSKRIAEAEKRVRELKSQSKPDAGDLARISALTKEITAASAELEQLQKKSGIIEKDINDLEKKILDIGGSRLLTQRSKVDGIKLHINLGNDEITKAEVAKAKAEKDSVKYESAINLNRTSLAEVDGELADLTEKLDETVQYVTELRTQVEAAQAAAEHSKDDLENLKSELDTKTEEIQAFRQKEMELEQLLNDTKKEHSDNERTLQHWQGEHDKLTLEDIDDDDDDDEGEPNERASVAPTESTNGDVPESVDGDAEVKPDPDQPELPKKKAAPRASPHELHMYSAEELGGFKKREMVADAELLDEKLKNAKPNMSVLKEYRKREEEFLRRAKDLEDITNQRDEQKQKYDGLRKQRLDEFMAGFSLISLKLKEMYQMITLGGNAELELVDSMDPFSEGIIFSVMPPKKSWKNISNLSGGEKTLSSLALVFALHVFKPTPLYFMDEIDAALDFRNVSIVANYIKDRTKNAQFIIISLRNDMFELANRLIGIYKTANATQSISIDNHALTAIPVPNATVAVAS</sequence>
<evidence type="ECO:0000256" key="11">
    <source>
        <dbReference type="PIRNR" id="PIRNR005719"/>
    </source>
</evidence>
<keyword evidence="10" id="KW-0131">Cell cycle</keyword>
<evidence type="ECO:0000256" key="12">
    <source>
        <dbReference type="SAM" id="Coils"/>
    </source>
</evidence>
<comment type="subcellular location">
    <subcellularLocation>
        <location evidence="1 11">Nucleus</location>
    </subcellularLocation>
</comment>
<dbReference type="PANTHER" id="PTHR18937">
    <property type="entry name" value="STRUCTURAL MAINTENANCE OF CHROMOSOMES SMC FAMILY MEMBER"/>
    <property type="match status" value="1"/>
</dbReference>
<evidence type="ECO:0000256" key="6">
    <source>
        <dbReference type="ARBA" id="ARBA00022840"/>
    </source>
</evidence>
<keyword evidence="8" id="KW-0226">DNA condensation</keyword>
<dbReference type="InterPro" id="IPR027417">
    <property type="entry name" value="P-loop_NTPase"/>
</dbReference>
<evidence type="ECO:0000256" key="7">
    <source>
        <dbReference type="ARBA" id="ARBA00023054"/>
    </source>
</evidence>
<dbReference type="InterPro" id="IPR036277">
    <property type="entry name" value="SMC_hinge_sf"/>
</dbReference>
<evidence type="ECO:0000256" key="3">
    <source>
        <dbReference type="ARBA" id="ARBA00022618"/>
    </source>
</evidence>